<dbReference type="AlphaFoldDB" id="A0A4Q0XM09"/>
<dbReference type="Gene3D" id="2.40.70.10">
    <property type="entry name" value="Acid Proteases"/>
    <property type="match status" value="1"/>
</dbReference>
<keyword evidence="3" id="KW-1185">Reference proteome</keyword>
<evidence type="ECO:0000259" key="1">
    <source>
        <dbReference type="Pfam" id="PF05618"/>
    </source>
</evidence>
<evidence type="ECO:0000313" key="3">
    <source>
        <dbReference type="Proteomes" id="UP000289792"/>
    </source>
</evidence>
<dbReference type="OrthoDB" id="9782977at2"/>
<name>A0A4Q0XM09_9FLAO</name>
<sequence>MPKKTIGRIDKADFPALDLFDIDVKIDTGAYTSSIHTHKVWIDNEELVCLFYDKGHPHYNGKEIRFKEYTLAKVKSSNGVVQNRYKVKTNIILFEKKYNISLTLSTREDMRFPILIGRKFISKKFIVDVTQKNISYNNKNK</sequence>
<proteinExistence type="predicted"/>
<comment type="caution">
    <text evidence="2">The sequence shown here is derived from an EMBL/GenBank/DDBJ whole genome shotgun (WGS) entry which is preliminary data.</text>
</comment>
<dbReference type="PANTHER" id="PTHR38037">
    <property type="entry name" value="ZN_PROTEASE DOMAIN-CONTAINING PROTEIN"/>
    <property type="match status" value="1"/>
</dbReference>
<evidence type="ECO:0000313" key="2">
    <source>
        <dbReference type="EMBL" id="RXJ52747.1"/>
    </source>
</evidence>
<dbReference type="SUPFAM" id="SSF50630">
    <property type="entry name" value="Acid proteases"/>
    <property type="match status" value="1"/>
</dbReference>
<protein>
    <submittedName>
        <fullName evidence="2">Peptidase</fullName>
    </submittedName>
</protein>
<reference evidence="2 3" key="1">
    <citation type="submission" date="2019-01" db="EMBL/GenBank/DDBJ databases">
        <title>Genome sequence of the Antarctic species Gelidibacter gilvus ACAM 158(T).</title>
        <authorList>
            <person name="Bowman J.P."/>
        </authorList>
    </citation>
    <scope>NUCLEOTIDE SEQUENCE [LARGE SCALE GENOMIC DNA]</scope>
    <source>
        <strain evidence="2 3">IC158</strain>
    </source>
</reference>
<gene>
    <name evidence="2" type="ORF">ESZ48_03370</name>
</gene>
<feature type="domain" description="Retropepsin-like aspartic endopeptidase" evidence="1">
    <location>
        <begin position="7"/>
        <end position="135"/>
    </location>
</feature>
<organism evidence="2 3">
    <name type="scientific">Gelidibacter gilvus</name>
    <dbReference type="NCBI Taxonomy" id="59602"/>
    <lineage>
        <taxon>Bacteria</taxon>
        <taxon>Pseudomonadati</taxon>
        <taxon>Bacteroidota</taxon>
        <taxon>Flavobacteriia</taxon>
        <taxon>Flavobacteriales</taxon>
        <taxon>Flavobacteriaceae</taxon>
        <taxon>Gelidibacter</taxon>
    </lineage>
</organism>
<dbReference type="RefSeq" id="WP_129015881.1">
    <property type="nucleotide sequence ID" value="NZ_SDDZ01000001.1"/>
</dbReference>
<dbReference type="InterPro" id="IPR021109">
    <property type="entry name" value="Peptidase_aspartic_dom_sf"/>
</dbReference>
<dbReference type="InterPro" id="IPR008503">
    <property type="entry name" value="Asp_endopeptidase"/>
</dbReference>
<dbReference type="PANTHER" id="PTHR38037:SF2">
    <property type="entry name" value="ATP-DEPENDENT ZINC PROTEASE DOMAIN-CONTAINING PROTEIN-RELATED"/>
    <property type="match status" value="1"/>
</dbReference>
<accession>A0A4Q0XM09</accession>
<dbReference type="Proteomes" id="UP000289792">
    <property type="component" value="Unassembled WGS sequence"/>
</dbReference>
<dbReference type="EMBL" id="SDDZ01000001">
    <property type="protein sequence ID" value="RXJ52747.1"/>
    <property type="molecule type" value="Genomic_DNA"/>
</dbReference>
<dbReference type="Pfam" id="PF05618">
    <property type="entry name" value="Zn_protease"/>
    <property type="match status" value="1"/>
</dbReference>